<evidence type="ECO:0000313" key="5">
    <source>
        <dbReference type="Proteomes" id="UP001159427"/>
    </source>
</evidence>
<evidence type="ECO:0000256" key="1">
    <source>
        <dbReference type="ARBA" id="ARBA00022703"/>
    </source>
</evidence>
<dbReference type="PANTHER" id="PTHR48169">
    <property type="entry name" value="DED DOMAIN-CONTAINING PROTEIN"/>
    <property type="match status" value="1"/>
</dbReference>
<dbReference type="SUPFAM" id="SSF47986">
    <property type="entry name" value="DEATH domain"/>
    <property type="match status" value="2"/>
</dbReference>
<accession>A0ABN8MJN1</accession>
<protein>
    <recommendedName>
        <fullName evidence="3">DED domain-containing protein</fullName>
    </recommendedName>
</protein>
<feature type="domain" description="DED" evidence="3">
    <location>
        <begin position="5"/>
        <end position="86"/>
    </location>
</feature>
<feature type="domain" description="DED" evidence="3">
    <location>
        <begin position="93"/>
        <end position="172"/>
    </location>
</feature>
<gene>
    <name evidence="4" type="ORF">PEVE_00037124</name>
</gene>
<keyword evidence="1" id="KW-0053">Apoptosis</keyword>
<evidence type="ECO:0000259" key="3">
    <source>
        <dbReference type="PROSITE" id="PS50168"/>
    </source>
</evidence>
<feature type="region of interest" description="Disordered" evidence="2">
    <location>
        <begin position="358"/>
        <end position="398"/>
    </location>
</feature>
<organism evidence="4 5">
    <name type="scientific">Porites evermanni</name>
    <dbReference type="NCBI Taxonomy" id="104178"/>
    <lineage>
        <taxon>Eukaryota</taxon>
        <taxon>Metazoa</taxon>
        <taxon>Cnidaria</taxon>
        <taxon>Anthozoa</taxon>
        <taxon>Hexacorallia</taxon>
        <taxon>Scleractinia</taxon>
        <taxon>Fungiina</taxon>
        <taxon>Poritidae</taxon>
        <taxon>Porites</taxon>
    </lineage>
</organism>
<dbReference type="PROSITE" id="PS50168">
    <property type="entry name" value="DED"/>
    <property type="match status" value="2"/>
</dbReference>
<dbReference type="SMART" id="SM00031">
    <property type="entry name" value="DED"/>
    <property type="match status" value="2"/>
</dbReference>
<proteinExistence type="predicted"/>
<dbReference type="PANTHER" id="PTHR48169:SF7">
    <property type="entry name" value="CASPASE 10"/>
    <property type="match status" value="1"/>
</dbReference>
<evidence type="ECO:0000256" key="2">
    <source>
        <dbReference type="SAM" id="MobiDB-lite"/>
    </source>
</evidence>
<evidence type="ECO:0000313" key="4">
    <source>
        <dbReference type="EMBL" id="CAH3029938.1"/>
    </source>
</evidence>
<dbReference type="InterPro" id="IPR011029">
    <property type="entry name" value="DEATH-like_dom_sf"/>
</dbReference>
<name>A0ABN8MJN1_9CNID</name>
<dbReference type="EMBL" id="CALNXI010000601">
    <property type="protein sequence ID" value="CAH3029938.1"/>
    <property type="molecule type" value="Genomic_DNA"/>
</dbReference>
<dbReference type="Proteomes" id="UP001159427">
    <property type="component" value="Unassembled WGS sequence"/>
</dbReference>
<comment type="caution">
    <text evidence="4">The sequence shown here is derived from an EMBL/GenBank/DDBJ whole genome shotgun (WGS) entry which is preliminary data.</text>
</comment>
<dbReference type="Gene3D" id="1.10.533.10">
    <property type="entry name" value="Death Domain, Fas"/>
    <property type="match status" value="2"/>
</dbReference>
<dbReference type="InterPro" id="IPR001875">
    <property type="entry name" value="DED_dom"/>
</dbReference>
<feature type="compositionally biased region" description="Polar residues" evidence="2">
    <location>
        <begin position="367"/>
        <end position="391"/>
    </location>
</feature>
<dbReference type="Pfam" id="PF01335">
    <property type="entry name" value="DED"/>
    <property type="match status" value="2"/>
</dbReference>
<sequence>MSVVKYNSLIFEIRERLDELNVGRKLHFMCRGKVAPRSEENMQNLQASSLIAELEEKEFLGPDNLNLLKDLLKDVKEWAILDEVEKFESKRKEYFDLLEQIIRALEELNDLERLVSICKGKIPLERQGNICDVRALFEVLENNSCLEINRLDILKEILAQTGKSDLLMTVKEFDERRIREDKFERRKARAAEIVSTARDNLTGVLTIKTVFKGIAGGIVIASAFELLRRGSTYDQLVTAINNCVLPAGTKLIQMAEGSVNLKVKAENRLALDSLWRMYKNGTVKARLEALFVTDEMRELVGGEGVEVIATIDEREYEKARNELITEARDDSMDKEKRLKYLDQEKYDYIQNYLEQAREQTKDVDAHSVTTDTSDSGMPGTKTTSSEVGTEDSSGKLKH</sequence>
<keyword evidence="5" id="KW-1185">Reference proteome</keyword>
<reference evidence="4 5" key="1">
    <citation type="submission" date="2022-05" db="EMBL/GenBank/DDBJ databases">
        <authorList>
            <consortium name="Genoscope - CEA"/>
            <person name="William W."/>
        </authorList>
    </citation>
    <scope>NUCLEOTIDE SEQUENCE [LARGE SCALE GENOMIC DNA]</scope>
</reference>